<dbReference type="InterPro" id="IPR009012">
    <property type="entry name" value="GrpE_head"/>
</dbReference>
<dbReference type="GO" id="GO:0051087">
    <property type="term" value="F:protein-folding chaperone binding"/>
    <property type="evidence" value="ECO:0007669"/>
    <property type="project" value="InterPro"/>
</dbReference>
<name>A0A212K8I2_9BACT</name>
<keyword evidence="2 3" id="KW-0143">Chaperone</keyword>
<dbReference type="GO" id="GO:0000774">
    <property type="term" value="F:adenyl-nucleotide exchange factor activity"/>
    <property type="evidence" value="ECO:0007669"/>
    <property type="project" value="InterPro"/>
</dbReference>
<comment type="subunit">
    <text evidence="3">Homodimer.</text>
</comment>
<dbReference type="Gene3D" id="3.90.20.20">
    <property type="match status" value="1"/>
</dbReference>
<comment type="similarity">
    <text evidence="1 3 4">Belongs to the GrpE family.</text>
</comment>
<protein>
    <recommendedName>
        <fullName evidence="3">Protein GrpE</fullName>
    </recommendedName>
    <alternativeName>
        <fullName evidence="3">HSP-70 cofactor</fullName>
    </alternativeName>
</protein>
<dbReference type="GO" id="GO:0042803">
    <property type="term" value="F:protein homodimerization activity"/>
    <property type="evidence" value="ECO:0007669"/>
    <property type="project" value="InterPro"/>
</dbReference>
<keyword evidence="3" id="KW-0346">Stress response</keyword>
<dbReference type="HAMAP" id="MF_01151">
    <property type="entry name" value="GrpE"/>
    <property type="match status" value="1"/>
</dbReference>
<accession>A0A212K8I2</accession>
<evidence type="ECO:0000256" key="5">
    <source>
        <dbReference type="SAM" id="MobiDB-lite"/>
    </source>
</evidence>
<dbReference type="EMBL" id="FLUL01000001">
    <property type="protein sequence ID" value="SBW08010.1"/>
    <property type="molecule type" value="Genomic_DNA"/>
</dbReference>
<feature type="region of interest" description="Disordered" evidence="5">
    <location>
        <begin position="1"/>
        <end position="36"/>
    </location>
</feature>
<comment type="subcellular location">
    <subcellularLocation>
        <location evidence="3">Cytoplasm</location>
    </subcellularLocation>
</comment>
<feature type="compositionally biased region" description="Basic and acidic residues" evidence="5">
    <location>
        <begin position="1"/>
        <end position="15"/>
    </location>
</feature>
<keyword evidence="3" id="KW-0963">Cytoplasm</keyword>
<evidence type="ECO:0000256" key="1">
    <source>
        <dbReference type="ARBA" id="ARBA00009054"/>
    </source>
</evidence>
<dbReference type="CDD" id="cd00446">
    <property type="entry name" value="GrpE"/>
    <property type="match status" value="1"/>
</dbReference>
<dbReference type="GO" id="GO:0051082">
    <property type="term" value="F:unfolded protein binding"/>
    <property type="evidence" value="ECO:0007669"/>
    <property type="project" value="TreeGrafter"/>
</dbReference>
<evidence type="ECO:0000256" key="3">
    <source>
        <dbReference type="HAMAP-Rule" id="MF_01151"/>
    </source>
</evidence>
<evidence type="ECO:0000313" key="6">
    <source>
        <dbReference type="EMBL" id="SBW08010.1"/>
    </source>
</evidence>
<sequence length="184" mass="21180">MKEDISDKDLERDEFVETDNLTNNQTEENVEDQASDNVTDWEAKYNELNNSYLRLNAEFDNYRKRTLKEKAELLKSGSERVLLDIIAVVDDFERALDNISKTEDIDAVKEGIDLIYSKFSNFLTKHGVKEIETIGHAFDTDKHEAVTTVPAQSEEDKDKIIDSIQKGYTLDDKVIRYPKVIVAK</sequence>
<dbReference type="InterPro" id="IPR000740">
    <property type="entry name" value="GrpE"/>
</dbReference>
<dbReference type="SUPFAM" id="SSF51064">
    <property type="entry name" value="Head domain of nucleotide exchange factor GrpE"/>
    <property type="match status" value="1"/>
</dbReference>
<dbReference type="RefSeq" id="WP_296951889.1">
    <property type="nucleotide sequence ID" value="NZ_LT599021.1"/>
</dbReference>
<gene>
    <name evidence="3 6" type="primary">grpE</name>
    <name evidence="6" type="ORF">KL86DYS2_13270</name>
</gene>
<dbReference type="InterPro" id="IPR013805">
    <property type="entry name" value="GrpE_CC"/>
</dbReference>
<dbReference type="AlphaFoldDB" id="A0A212K8I2"/>
<comment type="function">
    <text evidence="3">Participates actively in the response to hyperosmotic and heat shock by preventing the aggregation of stress-denatured proteins, in association with DnaK and GrpE. It is the nucleotide exchange factor for DnaK and may function as a thermosensor. Unfolded proteins bind initially to DnaJ; upon interaction with the DnaJ-bound protein, DnaK hydrolyzes its bound ATP, resulting in the formation of a stable complex. GrpE releases ADP from DnaK; ATP binding to DnaK triggers the release of the substrate protein, thus completing the reaction cycle. Several rounds of ATP-dependent interactions between DnaJ, DnaK and GrpE are required for fully efficient folding.</text>
</comment>
<proteinExistence type="inferred from homology"/>
<reference evidence="6" key="1">
    <citation type="submission" date="2016-04" db="EMBL/GenBank/DDBJ databases">
        <authorList>
            <person name="Evans L.H."/>
            <person name="Alamgir A."/>
            <person name="Owens N."/>
            <person name="Weber N.D."/>
            <person name="Virtaneva K."/>
            <person name="Barbian K."/>
            <person name="Babar A."/>
            <person name="Rosenke K."/>
        </authorList>
    </citation>
    <scope>NUCLEOTIDE SEQUENCE</scope>
    <source>
        <strain evidence="6">86-2</strain>
    </source>
</reference>
<dbReference type="GO" id="GO:0006457">
    <property type="term" value="P:protein folding"/>
    <property type="evidence" value="ECO:0007669"/>
    <property type="project" value="InterPro"/>
</dbReference>
<dbReference type="PANTHER" id="PTHR21237:SF23">
    <property type="entry name" value="GRPE PROTEIN HOMOLOG, MITOCHONDRIAL"/>
    <property type="match status" value="1"/>
</dbReference>
<dbReference type="GO" id="GO:0005737">
    <property type="term" value="C:cytoplasm"/>
    <property type="evidence" value="ECO:0007669"/>
    <property type="project" value="UniProtKB-SubCell"/>
</dbReference>
<dbReference type="PANTHER" id="PTHR21237">
    <property type="entry name" value="GRPE PROTEIN"/>
    <property type="match status" value="1"/>
</dbReference>
<evidence type="ECO:0000256" key="2">
    <source>
        <dbReference type="ARBA" id="ARBA00023186"/>
    </source>
</evidence>
<dbReference type="Gene3D" id="2.30.22.10">
    <property type="entry name" value="Head domain of nucleotide exchange factor GrpE"/>
    <property type="match status" value="1"/>
</dbReference>
<evidence type="ECO:0000256" key="4">
    <source>
        <dbReference type="RuleBase" id="RU004478"/>
    </source>
</evidence>
<dbReference type="PRINTS" id="PR00773">
    <property type="entry name" value="GRPEPROTEIN"/>
</dbReference>
<dbReference type="SUPFAM" id="SSF58014">
    <property type="entry name" value="Coiled-coil domain of nucleotide exchange factor GrpE"/>
    <property type="match status" value="1"/>
</dbReference>
<organism evidence="6">
    <name type="scientific">uncultured Dysgonomonas sp</name>
    <dbReference type="NCBI Taxonomy" id="206096"/>
    <lineage>
        <taxon>Bacteria</taxon>
        <taxon>Pseudomonadati</taxon>
        <taxon>Bacteroidota</taxon>
        <taxon>Bacteroidia</taxon>
        <taxon>Bacteroidales</taxon>
        <taxon>Dysgonomonadaceae</taxon>
        <taxon>Dysgonomonas</taxon>
        <taxon>environmental samples</taxon>
    </lineage>
</organism>
<dbReference type="Pfam" id="PF01025">
    <property type="entry name" value="GrpE"/>
    <property type="match status" value="1"/>
</dbReference>